<keyword evidence="5 13" id="KW-0479">Metal-binding</keyword>
<dbReference type="CDD" id="cd00771">
    <property type="entry name" value="ThrRS_core"/>
    <property type="match status" value="1"/>
</dbReference>
<keyword evidence="16" id="KW-1185">Reference proteome</keyword>
<dbReference type="SMART" id="SM00863">
    <property type="entry name" value="tRNA_SAD"/>
    <property type="match status" value="1"/>
</dbReference>
<dbReference type="SUPFAM" id="SSF55186">
    <property type="entry name" value="ThrRS/AlaRS common domain"/>
    <property type="match status" value="1"/>
</dbReference>
<keyword evidence="8 13" id="KW-0067">ATP-binding</keyword>
<dbReference type="Pfam" id="PF07973">
    <property type="entry name" value="tRNA_SAD"/>
    <property type="match status" value="1"/>
</dbReference>
<feature type="domain" description="Aminoacyl-transfer RNA synthetases class-II family profile" evidence="14">
    <location>
        <begin position="200"/>
        <end position="496"/>
    </location>
</feature>
<evidence type="ECO:0000256" key="9">
    <source>
        <dbReference type="ARBA" id="ARBA00022884"/>
    </source>
</evidence>
<dbReference type="Gene3D" id="3.30.980.10">
    <property type="entry name" value="Threonyl-trna Synthetase, Chain A, domain 2"/>
    <property type="match status" value="1"/>
</dbReference>
<evidence type="ECO:0000256" key="4">
    <source>
        <dbReference type="ARBA" id="ARBA00022598"/>
    </source>
</evidence>
<dbReference type="InterPro" id="IPR033728">
    <property type="entry name" value="ThrRS_core"/>
</dbReference>
<keyword evidence="4 13" id="KW-0436">Ligase</keyword>
<dbReference type="RefSeq" id="WP_062421433.1">
    <property type="nucleotide sequence ID" value="NZ_BBYA01000008.1"/>
</dbReference>
<dbReference type="InterPro" id="IPR006195">
    <property type="entry name" value="aa-tRNA-synth_II"/>
</dbReference>
<dbReference type="Gene3D" id="3.30.930.10">
    <property type="entry name" value="Bira Bifunctional Protein, Domain 2"/>
    <property type="match status" value="1"/>
</dbReference>
<evidence type="ECO:0000256" key="10">
    <source>
        <dbReference type="ARBA" id="ARBA00022917"/>
    </source>
</evidence>
<dbReference type="PANTHER" id="PTHR11451:SF44">
    <property type="entry name" value="THREONINE--TRNA LIGASE, CHLOROPLASTIC_MITOCHONDRIAL 2"/>
    <property type="match status" value="1"/>
</dbReference>
<dbReference type="HAMAP" id="MF_00184">
    <property type="entry name" value="Thr_tRNA_synth"/>
    <property type="match status" value="1"/>
</dbReference>
<reference evidence="15 16" key="1">
    <citation type="submission" date="2015-07" db="EMBL/GenBank/DDBJ databases">
        <title>Genome sequence of Leptolinea tardivitalis DSM 16556.</title>
        <authorList>
            <person name="Hemp J."/>
            <person name="Ward L.M."/>
            <person name="Pace L.A."/>
            <person name="Fischer W.W."/>
        </authorList>
    </citation>
    <scope>NUCLEOTIDE SEQUENCE [LARGE SCALE GENOMIC DNA]</scope>
    <source>
        <strain evidence="15 16">YMTK-2</strain>
    </source>
</reference>
<dbReference type="GO" id="GO:0046872">
    <property type="term" value="F:metal ion binding"/>
    <property type="evidence" value="ECO:0007669"/>
    <property type="project" value="UniProtKB-KW"/>
</dbReference>
<dbReference type="InterPro" id="IPR002314">
    <property type="entry name" value="aa-tRNA-synt_IIb"/>
</dbReference>
<dbReference type="GO" id="GO:0000049">
    <property type="term" value="F:tRNA binding"/>
    <property type="evidence" value="ECO:0007669"/>
    <property type="project" value="UniProtKB-KW"/>
</dbReference>
<dbReference type="InterPro" id="IPR045864">
    <property type="entry name" value="aa-tRNA-synth_II/BPL/LPL"/>
</dbReference>
<dbReference type="FunFam" id="3.40.50.800:FF:000001">
    <property type="entry name" value="Threonine--tRNA ligase"/>
    <property type="match status" value="1"/>
</dbReference>
<dbReference type="FunFam" id="3.30.980.10:FF:000005">
    <property type="entry name" value="Threonyl-tRNA synthetase, mitochondrial"/>
    <property type="match status" value="1"/>
</dbReference>
<keyword evidence="2 13" id="KW-0963">Cytoplasm</keyword>
<comment type="subcellular location">
    <subcellularLocation>
        <location evidence="13">Cytoplasm</location>
    </subcellularLocation>
</comment>
<dbReference type="FunFam" id="3.30.930.10:FF:000002">
    <property type="entry name" value="Threonine--tRNA ligase"/>
    <property type="match status" value="1"/>
</dbReference>
<comment type="subunit">
    <text evidence="13">Homodimer.</text>
</comment>
<dbReference type="GO" id="GO:0005524">
    <property type="term" value="F:ATP binding"/>
    <property type="evidence" value="ECO:0007669"/>
    <property type="project" value="UniProtKB-UniRule"/>
</dbReference>
<dbReference type="PATRIC" id="fig|229920.5.peg.1008"/>
<name>A0A0N8GLH6_9CHLR</name>
<dbReference type="CDD" id="cd00860">
    <property type="entry name" value="ThrRS_anticodon"/>
    <property type="match status" value="1"/>
</dbReference>
<comment type="caution">
    <text evidence="15">The sequence shown here is derived from an EMBL/GenBank/DDBJ whole genome shotgun (WGS) entry which is preliminary data.</text>
</comment>
<dbReference type="PRINTS" id="PR01047">
    <property type="entry name" value="TRNASYNTHTHR"/>
</dbReference>
<evidence type="ECO:0000313" key="15">
    <source>
        <dbReference type="EMBL" id="KPL72522.1"/>
    </source>
</evidence>
<dbReference type="InterPro" id="IPR018163">
    <property type="entry name" value="Thr/Ala-tRNA-synth_IIc_edit"/>
</dbReference>
<dbReference type="Gene3D" id="3.30.54.20">
    <property type="match status" value="1"/>
</dbReference>
<dbReference type="InterPro" id="IPR036621">
    <property type="entry name" value="Anticodon-bd_dom_sf"/>
</dbReference>
<dbReference type="SUPFAM" id="SSF52954">
    <property type="entry name" value="Class II aaRS ABD-related"/>
    <property type="match status" value="1"/>
</dbReference>
<evidence type="ECO:0000256" key="11">
    <source>
        <dbReference type="ARBA" id="ARBA00023146"/>
    </source>
</evidence>
<dbReference type="EC" id="6.1.1.3" evidence="13"/>
<proteinExistence type="inferred from homology"/>
<dbReference type="OrthoDB" id="9802304at2"/>
<dbReference type="InterPro" id="IPR004154">
    <property type="entry name" value="Anticodon-bd"/>
</dbReference>
<dbReference type="GO" id="GO:0005737">
    <property type="term" value="C:cytoplasm"/>
    <property type="evidence" value="ECO:0007669"/>
    <property type="project" value="UniProtKB-SubCell"/>
</dbReference>
<dbReference type="STRING" id="229920.ADM99_05195"/>
<dbReference type="PROSITE" id="PS50862">
    <property type="entry name" value="AA_TRNA_LIGASE_II"/>
    <property type="match status" value="1"/>
</dbReference>
<keyword evidence="6 13" id="KW-0547">Nucleotide-binding</keyword>
<accession>A0A0N8GLH6</accession>
<dbReference type="SUPFAM" id="SSF55681">
    <property type="entry name" value="Class II aaRS and biotin synthetases"/>
    <property type="match status" value="1"/>
</dbReference>
<evidence type="ECO:0000259" key="14">
    <source>
        <dbReference type="PROSITE" id="PS50862"/>
    </source>
</evidence>
<evidence type="ECO:0000256" key="3">
    <source>
        <dbReference type="ARBA" id="ARBA00022555"/>
    </source>
</evidence>
<keyword evidence="7 13" id="KW-0862">Zinc</keyword>
<evidence type="ECO:0000256" key="6">
    <source>
        <dbReference type="ARBA" id="ARBA00022741"/>
    </source>
</evidence>
<gene>
    <name evidence="13" type="primary">thrS</name>
    <name evidence="15" type="ORF">ADM99_05195</name>
</gene>
<protein>
    <recommendedName>
        <fullName evidence="13">Threonine--tRNA ligase</fullName>
        <ecNumber evidence="13">6.1.1.3</ecNumber>
    </recommendedName>
    <alternativeName>
        <fullName evidence="13">Threonyl-tRNA synthetase</fullName>
        <shortName evidence="13">ThrRS</shortName>
    </alternativeName>
</protein>
<dbReference type="InterPro" id="IPR002320">
    <property type="entry name" value="Thr-tRNA-ligase_IIa"/>
</dbReference>
<feature type="binding site" evidence="13">
    <location>
        <position position="293"/>
    </location>
    <ligand>
        <name>Zn(2+)</name>
        <dbReference type="ChEBI" id="CHEBI:29105"/>
        <note>catalytic</note>
    </ligand>
</feature>
<dbReference type="GO" id="GO:0006435">
    <property type="term" value="P:threonyl-tRNA aminoacylation"/>
    <property type="evidence" value="ECO:0007669"/>
    <property type="project" value="UniProtKB-UniRule"/>
</dbReference>
<comment type="similarity">
    <text evidence="1 13">Belongs to the class-II aminoacyl-tRNA synthetase family.</text>
</comment>
<evidence type="ECO:0000256" key="13">
    <source>
        <dbReference type="HAMAP-Rule" id="MF_00184"/>
    </source>
</evidence>
<dbReference type="EMBL" id="LGCK01000007">
    <property type="protein sequence ID" value="KPL72522.1"/>
    <property type="molecule type" value="Genomic_DNA"/>
</dbReference>
<dbReference type="InterPro" id="IPR047246">
    <property type="entry name" value="ThrRS_anticodon"/>
</dbReference>
<dbReference type="InterPro" id="IPR012947">
    <property type="entry name" value="tRNA_SAD"/>
</dbReference>
<evidence type="ECO:0000313" key="16">
    <source>
        <dbReference type="Proteomes" id="UP000050430"/>
    </source>
</evidence>
<keyword evidence="9 13" id="KW-0694">RNA-binding</keyword>
<organism evidence="15 16">
    <name type="scientific">Leptolinea tardivitalis</name>
    <dbReference type="NCBI Taxonomy" id="229920"/>
    <lineage>
        <taxon>Bacteria</taxon>
        <taxon>Bacillati</taxon>
        <taxon>Chloroflexota</taxon>
        <taxon>Anaerolineae</taxon>
        <taxon>Anaerolineales</taxon>
        <taxon>Anaerolineaceae</taxon>
        <taxon>Leptolinea</taxon>
    </lineage>
</organism>
<evidence type="ECO:0000256" key="5">
    <source>
        <dbReference type="ARBA" id="ARBA00022723"/>
    </source>
</evidence>
<feature type="binding site" evidence="13">
    <location>
        <position position="473"/>
    </location>
    <ligand>
        <name>Zn(2+)</name>
        <dbReference type="ChEBI" id="CHEBI:29105"/>
        <note>catalytic</note>
    </ligand>
</feature>
<sequence length="598" mass="68651">MPKLEFVRYQDSLLYRIRHSTAHIMAEAVREKFPTAKIAIGPAIDDGFYYDFDLPRPLTPEDLSGIEESMRKIIKGNHKFIQKTLSADEARKLFEDQPFKLELIDGLESGGLDEDGNPMTDKVEISTFTHDTFTDLCRGPHVESTSQINPDAIKLLTVAGAYWRGDEKRPMLQRIYGTAFTSPAELEEFLWKQEEAKKRDHRKLGKELGLFYFSDDVGPGLPLFTPKGEMLRHVMESYVRETQTRYGYQHVWTGHVVKEDLYRKSGHYDNYKDAMFPPMVDENITFRLKPMNCPSHMTLFKEMGRHSYRELPLRFAEFATLYRYEKTGELTGLTRVRSLTQDDCHTFCTPDQIGSEFLLALNLIREVLNRYRFTDYRVRLSLRGKTGKFVKDDEKWDKAESALRSSMDKAGLEYFEAEGEAAFYGPKADFIARDVLGRDWQLSTIQVDFIQPSRLGLTYIGEDGAEHTPVVIHRAVTGSTERFLGVVIEHFAGAFPVWLAPVQAVIIPIADRHLEYAHSIQIKLKAEGIRSEVDDRSERMNAKIRDAQNQKIPYMLVVGDKEMEQDQVALRLRSGENPGPIGYTDFVLRAKKDISEAK</sequence>
<dbReference type="Pfam" id="PF00587">
    <property type="entry name" value="tRNA-synt_2b"/>
    <property type="match status" value="1"/>
</dbReference>
<comment type="catalytic activity">
    <reaction evidence="12 13">
        <text>tRNA(Thr) + L-threonine + ATP = L-threonyl-tRNA(Thr) + AMP + diphosphate + H(+)</text>
        <dbReference type="Rhea" id="RHEA:24624"/>
        <dbReference type="Rhea" id="RHEA-COMP:9670"/>
        <dbReference type="Rhea" id="RHEA-COMP:9704"/>
        <dbReference type="ChEBI" id="CHEBI:15378"/>
        <dbReference type="ChEBI" id="CHEBI:30616"/>
        <dbReference type="ChEBI" id="CHEBI:33019"/>
        <dbReference type="ChEBI" id="CHEBI:57926"/>
        <dbReference type="ChEBI" id="CHEBI:78442"/>
        <dbReference type="ChEBI" id="CHEBI:78534"/>
        <dbReference type="ChEBI" id="CHEBI:456215"/>
        <dbReference type="EC" id="6.1.1.3"/>
    </reaction>
</comment>
<dbReference type="PANTHER" id="PTHR11451">
    <property type="entry name" value="THREONINE-TRNA LIGASE"/>
    <property type="match status" value="1"/>
</dbReference>
<evidence type="ECO:0000256" key="1">
    <source>
        <dbReference type="ARBA" id="ARBA00008226"/>
    </source>
</evidence>
<comment type="cofactor">
    <cofactor evidence="13">
        <name>Zn(2+)</name>
        <dbReference type="ChEBI" id="CHEBI:29105"/>
    </cofactor>
    <text evidence="13">Binds 1 zinc ion per subunit.</text>
</comment>
<evidence type="ECO:0000256" key="8">
    <source>
        <dbReference type="ARBA" id="ARBA00022840"/>
    </source>
</evidence>
<keyword evidence="3 13" id="KW-0820">tRNA-binding</keyword>
<keyword evidence="11 13" id="KW-0030">Aminoacyl-tRNA synthetase</keyword>
<evidence type="ECO:0000256" key="12">
    <source>
        <dbReference type="ARBA" id="ARBA00049515"/>
    </source>
</evidence>
<dbReference type="NCBIfam" id="TIGR00418">
    <property type="entry name" value="thrS"/>
    <property type="match status" value="1"/>
</dbReference>
<feature type="binding site" evidence="13">
    <location>
        <position position="345"/>
    </location>
    <ligand>
        <name>Zn(2+)</name>
        <dbReference type="ChEBI" id="CHEBI:29105"/>
        <note>catalytic</note>
    </ligand>
</feature>
<dbReference type="AlphaFoldDB" id="A0A0N8GLH6"/>
<dbReference type="Proteomes" id="UP000050430">
    <property type="component" value="Unassembled WGS sequence"/>
</dbReference>
<evidence type="ECO:0000256" key="2">
    <source>
        <dbReference type="ARBA" id="ARBA00022490"/>
    </source>
</evidence>
<evidence type="ECO:0000256" key="7">
    <source>
        <dbReference type="ARBA" id="ARBA00022833"/>
    </source>
</evidence>
<dbReference type="GO" id="GO:0004829">
    <property type="term" value="F:threonine-tRNA ligase activity"/>
    <property type="evidence" value="ECO:0007669"/>
    <property type="project" value="UniProtKB-UniRule"/>
</dbReference>
<comment type="caution">
    <text evidence="13">Lacks conserved residue(s) required for the propagation of feature annotation.</text>
</comment>
<keyword evidence="10 13" id="KW-0648">Protein biosynthesis</keyword>
<dbReference type="Pfam" id="PF03129">
    <property type="entry name" value="HGTP_anticodon"/>
    <property type="match status" value="1"/>
</dbReference>
<dbReference type="Gene3D" id="3.40.50.800">
    <property type="entry name" value="Anticodon-binding domain"/>
    <property type="match status" value="1"/>
</dbReference>